<evidence type="ECO:0000256" key="1">
    <source>
        <dbReference type="SAM" id="MobiDB-lite"/>
    </source>
</evidence>
<sequence length="348" mass="38627">MGNSQSVEPSDESEAIKADHVQNSQAFTEVDSNEGETRDETADTLMAIQPRDYPNQLKRPLRIMEPAKVAAPAVSNFTASAEIAVHSIGMPSFDTSSVSSTNPTEPFRPTHLQAQGSAKVERNVSEAYELDRPPFSTALGSLRNINAVHTSVNNLERLAKNKDVRSNGPSKSGDLGVYKNFWAPEHQTYPKGILKELVPANHPEQLLSPQADSGLSRASDRTQGLERWTEQLAVGSTSETEISRARSLVQEPRQKARALHHQLFRDYSGDSILNKVTQSIINNPETSPATIQKTIAMLETAKKSVDRADEIVRKMGLLPIFCPSCRRWNDRDWKSWKKILFKSPAIML</sequence>
<reference evidence="2" key="1">
    <citation type="journal article" date="2020" name="Stud. Mycol.">
        <title>101 Dothideomycetes genomes: a test case for predicting lifestyles and emergence of pathogens.</title>
        <authorList>
            <person name="Haridas S."/>
            <person name="Albert R."/>
            <person name="Binder M."/>
            <person name="Bloem J."/>
            <person name="Labutti K."/>
            <person name="Salamov A."/>
            <person name="Andreopoulos B."/>
            <person name="Baker S."/>
            <person name="Barry K."/>
            <person name="Bills G."/>
            <person name="Bluhm B."/>
            <person name="Cannon C."/>
            <person name="Castanera R."/>
            <person name="Culley D."/>
            <person name="Daum C."/>
            <person name="Ezra D."/>
            <person name="Gonzalez J."/>
            <person name="Henrissat B."/>
            <person name="Kuo A."/>
            <person name="Liang C."/>
            <person name="Lipzen A."/>
            <person name="Lutzoni F."/>
            <person name="Magnuson J."/>
            <person name="Mondo S."/>
            <person name="Nolan M."/>
            <person name="Ohm R."/>
            <person name="Pangilinan J."/>
            <person name="Park H.-J."/>
            <person name="Ramirez L."/>
            <person name="Alfaro M."/>
            <person name="Sun H."/>
            <person name="Tritt A."/>
            <person name="Yoshinaga Y."/>
            <person name="Zwiers L.-H."/>
            <person name="Turgeon B."/>
            <person name="Goodwin S."/>
            <person name="Spatafora J."/>
            <person name="Crous P."/>
            <person name="Grigoriev I."/>
        </authorList>
    </citation>
    <scope>NUCLEOTIDE SEQUENCE</scope>
    <source>
        <strain evidence="2">Tuck. ex Michener</strain>
    </source>
</reference>
<organism evidence="2 3">
    <name type="scientific">Viridothelium virens</name>
    <name type="common">Speckled blister lichen</name>
    <name type="synonym">Trypethelium virens</name>
    <dbReference type="NCBI Taxonomy" id="1048519"/>
    <lineage>
        <taxon>Eukaryota</taxon>
        <taxon>Fungi</taxon>
        <taxon>Dikarya</taxon>
        <taxon>Ascomycota</taxon>
        <taxon>Pezizomycotina</taxon>
        <taxon>Dothideomycetes</taxon>
        <taxon>Dothideomycetes incertae sedis</taxon>
        <taxon>Trypetheliales</taxon>
        <taxon>Trypetheliaceae</taxon>
        <taxon>Viridothelium</taxon>
    </lineage>
</organism>
<feature type="region of interest" description="Disordered" evidence="1">
    <location>
        <begin position="96"/>
        <end position="118"/>
    </location>
</feature>
<protein>
    <submittedName>
        <fullName evidence="2">Uncharacterized protein</fullName>
    </submittedName>
</protein>
<keyword evidence="3" id="KW-1185">Reference proteome</keyword>
<proteinExistence type="predicted"/>
<dbReference type="AlphaFoldDB" id="A0A6A6HCC8"/>
<evidence type="ECO:0000313" key="2">
    <source>
        <dbReference type="EMBL" id="KAF2235501.1"/>
    </source>
</evidence>
<dbReference type="EMBL" id="ML991791">
    <property type="protein sequence ID" value="KAF2235501.1"/>
    <property type="molecule type" value="Genomic_DNA"/>
</dbReference>
<dbReference type="Proteomes" id="UP000800092">
    <property type="component" value="Unassembled WGS sequence"/>
</dbReference>
<accession>A0A6A6HCC8</accession>
<gene>
    <name evidence="2" type="ORF">EV356DRAFT_500410</name>
</gene>
<name>A0A6A6HCC8_VIRVR</name>
<feature type="region of interest" description="Disordered" evidence="1">
    <location>
        <begin position="1"/>
        <end position="40"/>
    </location>
</feature>
<evidence type="ECO:0000313" key="3">
    <source>
        <dbReference type="Proteomes" id="UP000800092"/>
    </source>
</evidence>